<evidence type="ECO:0000256" key="1">
    <source>
        <dbReference type="SAM" id="Phobius"/>
    </source>
</evidence>
<sequence>MGAIMKVSHKRILIGACVGLLLIVGGLVFRSLLDADKRLDSAWTGFIASIESLDAGSTADYLADDYSDSWGYTQQTLSVDLRRMMASFEKLELALHDVSVMRTGQEAEVSVRVKMTASGHGYVSDATRQVNGLTEPFVLRWKQGDSFPWSWHIVRIEQAEFDTKRYGARRQRSFSWPF</sequence>
<feature type="transmembrane region" description="Helical" evidence="1">
    <location>
        <begin position="12"/>
        <end position="33"/>
    </location>
</feature>
<dbReference type="Proteomes" id="UP000244896">
    <property type="component" value="Chromosome"/>
</dbReference>
<evidence type="ECO:0000313" key="2">
    <source>
        <dbReference type="EMBL" id="AWI09863.1"/>
    </source>
</evidence>
<dbReference type="KEGG" id="elut:CKA38_11930"/>
<dbReference type="EMBL" id="CP023004">
    <property type="protein sequence ID" value="AWI09863.1"/>
    <property type="molecule type" value="Genomic_DNA"/>
</dbReference>
<organism evidence="2 3">
    <name type="scientific">Ereboglobus luteus</name>
    <dbReference type="NCBI Taxonomy" id="1796921"/>
    <lineage>
        <taxon>Bacteria</taxon>
        <taxon>Pseudomonadati</taxon>
        <taxon>Verrucomicrobiota</taxon>
        <taxon>Opitutia</taxon>
        <taxon>Opitutales</taxon>
        <taxon>Opitutaceae</taxon>
        <taxon>Ereboglobus</taxon>
    </lineage>
</organism>
<name>A0A2U8E4S4_9BACT</name>
<dbReference type="AlphaFoldDB" id="A0A2U8E4S4"/>
<evidence type="ECO:0000313" key="3">
    <source>
        <dbReference type="Proteomes" id="UP000244896"/>
    </source>
</evidence>
<keyword evidence="3" id="KW-1185">Reference proteome</keyword>
<evidence type="ECO:0008006" key="4">
    <source>
        <dbReference type="Google" id="ProtNLM"/>
    </source>
</evidence>
<protein>
    <recommendedName>
        <fullName evidence="4">SnoaL-like domain-containing protein</fullName>
    </recommendedName>
</protein>
<reference evidence="2 3" key="1">
    <citation type="journal article" date="2018" name="Syst. Appl. Microbiol.">
        <title>Ereboglobus luteus gen. nov. sp. nov. from cockroach guts, and new insights into the oxygen relationship of the genera Opitutus and Didymococcus (Verrucomicrobia: Opitutaceae).</title>
        <authorList>
            <person name="Tegtmeier D."/>
            <person name="Belitz A."/>
            <person name="Radek R."/>
            <person name="Heimerl T."/>
            <person name="Brune A."/>
        </authorList>
    </citation>
    <scope>NUCLEOTIDE SEQUENCE [LARGE SCALE GENOMIC DNA]</scope>
    <source>
        <strain evidence="2 3">Ho45</strain>
    </source>
</reference>
<accession>A0A2U8E4S4</accession>
<keyword evidence="1" id="KW-0472">Membrane</keyword>
<proteinExistence type="predicted"/>
<gene>
    <name evidence="2" type="ORF">CKA38_11930</name>
</gene>
<keyword evidence="1" id="KW-1133">Transmembrane helix</keyword>
<keyword evidence="1" id="KW-0812">Transmembrane</keyword>